<evidence type="ECO:0000256" key="14">
    <source>
        <dbReference type="ARBA" id="ARBA00032370"/>
    </source>
</evidence>
<feature type="transmembrane region" description="Helical" evidence="22">
    <location>
        <begin position="48"/>
        <end position="65"/>
    </location>
</feature>
<comment type="pathway">
    <text evidence="2">Cell wall biogenesis; peptidoglycan biosynthesis.</text>
</comment>
<dbReference type="InterPro" id="IPR001182">
    <property type="entry name" value="FtsW/RodA"/>
</dbReference>
<evidence type="ECO:0000256" key="8">
    <source>
        <dbReference type="ARBA" id="ARBA00022960"/>
    </source>
</evidence>
<dbReference type="PANTHER" id="PTHR30474">
    <property type="entry name" value="CELL CYCLE PROTEIN"/>
    <property type="match status" value="1"/>
</dbReference>
<dbReference type="Pfam" id="PF01098">
    <property type="entry name" value="FTSW_RODA_SPOVE"/>
    <property type="match status" value="1"/>
</dbReference>
<dbReference type="Proteomes" id="UP000183967">
    <property type="component" value="Unassembled WGS sequence"/>
</dbReference>
<dbReference type="InterPro" id="IPR013438">
    <property type="entry name" value="SpoVE"/>
</dbReference>
<dbReference type="OrthoDB" id="9812661at2"/>
<keyword evidence="3" id="KW-1003">Cell membrane</keyword>
<keyword evidence="13" id="KW-0961">Cell wall biogenesis/degradation</keyword>
<keyword evidence="4 23" id="KW-0132">Cell division</keyword>
<accession>A0A1M5U272</accession>
<evidence type="ECO:0000256" key="2">
    <source>
        <dbReference type="ARBA" id="ARBA00004752"/>
    </source>
</evidence>
<comment type="catalytic activity">
    <reaction evidence="20">
        <text>[GlcNAc-(1-&gt;4)-Mur2Ac(oyl-L-Ala-gamma-D-Glu-L-Lys-D-Ala-D-Ala)](n)-di-trans,octa-cis-undecaprenyl diphosphate + beta-D-GlcNAc-(1-&gt;4)-Mur2Ac(oyl-L-Ala-gamma-D-Glu-L-Lys-D-Ala-D-Ala)-di-trans,octa-cis-undecaprenyl diphosphate = [GlcNAc-(1-&gt;4)-Mur2Ac(oyl-L-Ala-gamma-D-Glu-L-Lys-D-Ala-D-Ala)](n+1)-di-trans,octa-cis-undecaprenyl diphosphate + di-trans,octa-cis-undecaprenyl diphosphate + H(+)</text>
        <dbReference type="Rhea" id="RHEA:23708"/>
        <dbReference type="Rhea" id="RHEA-COMP:9602"/>
        <dbReference type="Rhea" id="RHEA-COMP:9603"/>
        <dbReference type="ChEBI" id="CHEBI:15378"/>
        <dbReference type="ChEBI" id="CHEBI:58405"/>
        <dbReference type="ChEBI" id="CHEBI:60033"/>
        <dbReference type="ChEBI" id="CHEBI:78435"/>
        <dbReference type="EC" id="2.4.99.28"/>
    </reaction>
</comment>
<dbReference type="RefSeq" id="WP_073196268.1">
    <property type="nucleotide sequence ID" value="NZ_FQXO01000027.1"/>
</dbReference>
<evidence type="ECO:0000256" key="15">
    <source>
        <dbReference type="ARBA" id="ARBA00033270"/>
    </source>
</evidence>
<evidence type="ECO:0000256" key="3">
    <source>
        <dbReference type="ARBA" id="ARBA00022475"/>
    </source>
</evidence>
<keyword evidence="10 22" id="KW-1133">Transmembrane helix</keyword>
<keyword evidence="9" id="KW-0573">Peptidoglycan synthesis</keyword>
<evidence type="ECO:0000256" key="10">
    <source>
        <dbReference type="ARBA" id="ARBA00022989"/>
    </source>
</evidence>
<evidence type="ECO:0000256" key="22">
    <source>
        <dbReference type="SAM" id="Phobius"/>
    </source>
</evidence>
<evidence type="ECO:0000256" key="19">
    <source>
        <dbReference type="ARBA" id="ARBA00044770"/>
    </source>
</evidence>
<evidence type="ECO:0000256" key="18">
    <source>
        <dbReference type="ARBA" id="ARBA00041418"/>
    </source>
</evidence>
<evidence type="ECO:0000256" key="4">
    <source>
        <dbReference type="ARBA" id="ARBA00022618"/>
    </source>
</evidence>
<evidence type="ECO:0000256" key="20">
    <source>
        <dbReference type="ARBA" id="ARBA00049902"/>
    </source>
</evidence>
<evidence type="ECO:0000256" key="13">
    <source>
        <dbReference type="ARBA" id="ARBA00023316"/>
    </source>
</evidence>
<dbReference type="NCBIfam" id="TIGR02615">
    <property type="entry name" value="spoVE"/>
    <property type="match status" value="1"/>
</dbReference>
<comment type="similarity">
    <text evidence="16">Belongs to the SEDS family. FtsW subfamily.</text>
</comment>
<evidence type="ECO:0000256" key="7">
    <source>
        <dbReference type="ARBA" id="ARBA00022692"/>
    </source>
</evidence>
<feature type="transmembrane region" description="Helical" evidence="22">
    <location>
        <begin position="102"/>
        <end position="125"/>
    </location>
</feature>
<keyword evidence="5" id="KW-0328">Glycosyltransferase</keyword>
<feature type="transmembrane region" description="Helical" evidence="22">
    <location>
        <begin position="137"/>
        <end position="158"/>
    </location>
</feature>
<feature type="transmembrane region" description="Helical" evidence="22">
    <location>
        <begin position="223"/>
        <end position="242"/>
    </location>
</feature>
<proteinExistence type="inferred from homology"/>
<dbReference type="GO" id="GO:0015648">
    <property type="term" value="F:lipid-linked peptidoglycan transporter activity"/>
    <property type="evidence" value="ECO:0007669"/>
    <property type="project" value="TreeGrafter"/>
</dbReference>
<organism evidence="23 24">
    <name type="scientific">Caloranaerobacter azorensis DSM 13643</name>
    <dbReference type="NCBI Taxonomy" id="1121264"/>
    <lineage>
        <taxon>Bacteria</taxon>
        <taxon>Bacillati</taxon>
        <taxon>Bacillota</taxon>
        <taxon>Tissierellia</taxon>
        <taxon>Tissierellales</taxon>
        <taxon>Thermohalobacteraceae</taxon>
        <taxon>Caloranaerobacter</taxon>
    </lineage>
</organism>
<evidence type="ECO:0000256" key="17">
    <source>
        <dbReference type="ARBA" id="ARBA00041185"/>
    </source>
</evidence>
<feature type="transmembrane region" description="Helical" evidence="22">
    <location>
        <begin position="300"/>
        <end position="323"/>
    </location>
</feature>
<dbReference type="GO" id="GO:0071555">
    <property type="term" value="P:cell wall organization"/>
    <property type="evidence" value="ECO:0007669"/>
    <property type="project" value="UniProtKB-KW"/>
</dbReference>
<comment type="subcellular location">
    <subcellularLocation>
        <location evidence="1">Cell membrane</location>
        <topology evidence="1">Multi-pass membrane protein</topology>
    </subcellularLocation>
</comment>
<feature type="transmembrane region" description="Helical" evidence="22">
    <location>
        <begin position="262"/>
        <end position="288"/>
    </location>
</feature>
<evidence type="ECO:0000313" key="24">
    <source>
        <dbReference type="Proteomes" id="UP000183967"/>
    </source>
</evidence>
<dbReference type="GO" id="GO:0032153">
    <property type="term" value="C:cell division site"/>
    <property type="evidence" value="ECO:0007669"/>
    <property type="project" value="TreeGrafter"/>
</dbReference>
<keyword evidence="11 22" id="KW-0472">Membrane</keyword>
<feature type="transmembrane region" description="Helical" evidence="22">
    <location>
        <begin position="9"/>
        <end position="28"/>
    </location>
</feature>
<dbReference type="NCBIfam" id="TIGR02614">
    <property type="entry name" value="ftsW"/>
    <property type="match status" value="1"/>
</dbReference>
<reference evidence="24" key="1">
    <citation type="submission" date="2016-11" db="EMBL/GenBank/DDBJ databases">
        <authorList>
            <person name="Varghese N."/>
            <person name="Submissions S."/>
        </authorList>
    </citation>
    <scope>NUCLEOTIDE SEQUENCE [LARGE SCALE GENOMIC DNA]</scope>
    <source>
        <strain evidence="24">DSM 13643</strain>
    </source>
</reference>
<name>A0A1M5U272_9FIRM</name>
<dbReference type="InterPro" id="IPR013437">
    <property type="entry name" value="FtsW"/>
</dbReference>
<keyword evidence="24" id="KW-1185">Reference proteome</keyword>
<evidence type="ECO:0000256" key="12">
    <source>
        <dbReference type="ARBA" id="ARBA00023306"/>
    </source>
</evidence>
<dbReference type="GO" id="GO:0051301">
    <property type="term" value="P:cell division"/>
    <property type="evidence" value="ECO:0007669"/>
    <property type="project" value="UniProtKB-KW"/>
</dbReference>
<evidence type="ECO:0000256" key="5">
    <source>
        <dbReference type="ARBA" id="ARBA00022676"/>
    </source>
</evidence>
<dbReference type="EC" id="2.4.99.28" evidence="19"/>
<dbReference type="GO" id="GO:0009252">
    <property type="term" value="P:peptidoglycan biosynthetic process"/>
    <property type="evidence" value="ECO:0007669"/>
    <property type="project" value="UniProtKB-KW"/>
</dbReference>
<dbReference type="GO" id="GO:0008955">
    <property type="term" value="F:peptidoglycan glycosyltransferase activity"/>
    <property type="evidence" value="ECO:0007669"/>
    <property type="project" value="UniProtKB-EC"/>
</dbReference>
<dbReference type="GO" id="GO:0008360">
    <property type="term" value="P:regulation of cell shape"/>
    <property type="evidence" value="ECO:0007669"/>
    <property type="project" value="UniProtKB-KW"/>
</dbReference>
<dbReference type="AlphaFoldDB" id="A0A1M5U272"/>
<dbReference type="GO" id="GO:0005886">
    <property type="term" value="C:plasma membrane"/>
    <property type="evidence" value="ECO:0007669"/>
    <property type="project" value="UniProtKB-SubCell"/>
</dbReference>
<dbReference type="PANTHER" id="PTHR30474:SF2">
    <property type="entry name" value="PEPTIDOGLYCAN GLYCOSYLTRANSFERASE FTSW-RELATED"/>
    <property type="match status" value="1"/>
</dbReference>
<feature type="transmembrane region" description="Helical" evidence="22">
    <location>
        <begin position="335"/>
        <end position="358"/>
    </location>
</feature>
<keyword evidence="12" id="KW-0131">Cell cycle</keyword>
<sequence length="367" mass="40963">MIKKKACDFTLMIVTILLVFIGIIMVFSSSYPEAYYKMKDGYFFLKKQMFFSALGLFAMIFFMNFDYRRFQKLSKLIFLISIILGLLIFTPLGTEFHGARRWINLGFTTFQPSEAIKLGSIIYLASYLSRKKERIKYFFKGVVPALIIIGIACGLIIIQKDLSTSATLGLTLMIMLFIAGMKFLHLTFLASIGIGGAALAILKEEFRIKRILAFLDPFKYKDTVGWQLVQSLYALGSGGIFGLGLGKSRQKFFYIPEPYNDFIFAIIGEELGFVGCVTVIILFLILIWRGIRIAINAKDLFGCLLASGIVALITVQSMIHIAVVTSSIPPTGIPLPFVSFGGTSLLIFMSAVGILLNISRYTDLDRS</sequence>
<comment type="function">
    <text evidence="21">Peptidoglycan polymerase that is essential for cell division.</text>
</comment>
<evidence type="ECO:0000313" key="23">
    <source>
        <dbReference type="EMBL" id="SHH57127.1"/>
    </source>
</evidence>
<evidence type="ECO:0000256" key="11">
    <source>
        <dbReference type="ARBA" id="ARBA00023136"/>
    </source>
</evidence>
<protein>
    <recommendedName>
        <fullName evidence="17">Probable peptidoglycan glycosyltransferase FtsW</fullName>
        <ecNumber evidence="19">2.4.99.28</ecNumber>
    </recommendedName>
    <alternativeName>
        <fullName evidence="18">Cell division protein FtsW</fullName>
    </alternativeName>
    <alternativeName>
        <fullName evidence="15">Cell wall polymerase</fullName>
    </alternativeName>
    <alternativeName>
        <fullName evidence="14">Peptidoglycan polymerase</fullName>
    </alternativeName>
</protein>
<feature type="transmembrane region" description="Helical" evidence="22">
    <location>
        <begin position="77"/>
        <end position="96"/>
    </location>
</feature>
<evidence type="ECO:0000256" key="21">
    <source>
        <dbReference type="ARBA" id="ARBA00049966"/>
    </source>
</evidence>
<keyword evidence="6" id="KW-0808">Transferase</keyword>
<gene>
    <name evidence="23" type="ORF">SAMN02745135_01239</name>
</gene>
<evidence type="ECO:0000256" key="6">
    <source>
        <dbReference type="ARBA" id="ARBA00022679"/>
    </source>
</evidence>
<keyword evidence="8" id="KW-0133">Cell shape</keyword>
<dbReference type="EMBL" id="FQXO01000027">
    <property type="protein sequence ID" value="SHH57127.1"/>
    <property type="molecule type" value="Genomic_DNA"/>
</dbReference>
<evidence type="ECO:0000256" key="1">
    <source>
        <dbReference type="ARBA" id="ARBA00004651"/>
    </source>
</evidence>
<evidence type="ECO:0000256" key="16">
    <source>
        <dbReference type="ARBA" id="ARBA00038053"/>
    </source>
</evidence>
<feature type="transmembrane region" description="Helical" evidence="22">
    <location>
        <begin position="170"/>
        <end position="202"/>
    </location>
</feature>
<keyword evidence="7 22" id="KW-0812">Transmembrane</keyword>
<evidence type="ECO:0000256" key="9">
    <source>
        <dbReference type="ARBA" id="ARBA00022984"/>
    </source>
</evidence>